<dbReference type="InterPro" id="IPR010499">
    <property type="entry name" value="AraC_E-bd"/>
</dbReference>
<dbReference type="CDD" id="cd01107">
    <property type="entry name" value="HTH_BmrR"/>
    <property type="match status" value="1"/>
</dbReference>
<proteinExistence type="predicted"/>
<dbReference type="Gene3D" id="3.20.80.10">
    <property type="entry name" value="Regulatory factor, effector binding domain"/>
    <property type="match status" value="1"/>
</dbReference>
<dbReference type="EMBL" id="MJEH01000064">
    <property type="protein sequence ID" value="OEH91094.1"/>
    <property type="molecule type" value="Genomic_DNA"/>
</dbReference>
<name>A0A1E5LAH7_9BACI</name>
<reference evidence="3 4" key="1">
    <citation type="submission" date="2016-08" db="EMBL/GenBank/DDBJ databases">
        <title>Genome of Bacillus solimangrovi GH2-4.</title>
        <authorList>
            <person name="Lim S."/>
            <person name="Kim B.-C."/>
        </authorList>
    </citation>
    <scope>NUCLEOTIDE SEQUENCE [LARGE SCALE GENOMIC DNA]</scope>
    <source>
        <strain evidence="3 4">GH2-4</strain>
    </source>
</reference>
<dbReference type="SUPFAM" id="SSF46955">
    <property type="entry name" value="Putative DNA-binding domain"/>
    <property type="match status" value="1"/>
</dbReference>
<dbReference type="AlphaFoldDB" id="A0A1E5LAH7"/>
<dbReference type="SMART" id="SM00871">
    <property type="entry name" value="AraC_E_bind"/>
    <property type="match status" value="1"/>
</dbReference>
<dbReference type="InterPro" id="IPR000551">
    <property type="entry name" value="MerR-type_HTH_dom"/>
</dbReference>
<dbReference type="Gene3D" id="1.10.1660.10">
    <property type="match status" value="1"/>
</dbReference>
<dbReference type="InterPro" id="IPR009061">
    <property type="entry name" value="DNA-bd_dom_put_sf"/>
</dbReference>
<dbReference type="Proteomes" id="UP000095209">
    <property type="component" value="Unassembled WGS sequence"/>
</dbReference>
<dbReference type="InterPro" id="IPR047057">
    <property type="entry name" value="MerR_fam"/>
</dbReference>
<dbReference type="PANTHER" id="PTHR30204">
    <property type="entry name" value="REDOX-CYCLING DRUG-SENSING TRANSCRIPTIONAL ACTIVATOR SOXR"/>
    <property type="match status" value="1"/>
</dbReference>
<evidence type="ECO:0000313" key="4">
    <source>
        <dbReference type="Proteomes" id="UP000095209"/>
    </source>
</evidence>
<dbReference type="OrthoDB" id="9773308at2"/>
<sequence length="269" mass="31404">MFRIGEFSKLTKTTVKALRYYDEIDLLKPEFVDEETNYRFYTTKQLVELHKIQSFRQIGLSIDEIKLIISGHCIELILEKRKSELEDTIAQSHAQLSRIEFILQGKEEELIMNYQAILKELPECIVYSKKMTVPSYDSYFELIPAIGQEITAANPELKPTVPEYCFIKYLDNEYKDKDINIEFCEAVEKMGKETDDIKFRKIESVPAVCVMHKGAYAGLAKAYAFAFKWCEDNGYVIVDSPRESYIDGIWNKENEDEWLTELQIPLIKK</sequence>
<dbReference type="RefSeq" id="WP_069718861.1">
    <property type="nucleotide sequence ID" value="NZ_MJEH01000064.1"/>
</dbReference>
<dbReference type="InterPro" id="IPR029442">
    <property type="entry name" value="GyrI-like"/>
</dbReference>
<keyword evidence="4" id="KW-1185">Reference proteome</keyword>
<dbReference type="SMART" id="SM00422">
    <property type="entry name" value="HTH_MERR"/>
    <property type="match status" value="1"/>
</dbReference>
<keyword evidence="1" id="KW-0238">DNA-binding</keyword>
<comment type="caution">
    <text evidence="3">The sequence shown here is derived from an EMBL/GenBank/DDBJ whole genome shotgun (WGS) entry which is preliminary data.</text>
</comment>
<dbReference type="Pfam" id="PF06445">
    <property type="entry name" value="GyrI-like"/>
    <property type="match status" value="1"/>
</dbReference>
<dbReference type="InterPro" id="IPR011256">
    <property type="entry name" value="Reg_factor_effector_dom_sf"/>
</dbReference>
<dbReference type="STRING" id="1305675.BFG57_06910"/>
<protein>
    <submittedName>
        <fullName evidence="3">MerR family transcriptional regulator</fullName>
    </submittedName>
</protein>
<dbReference type="Pfam" id="PF13411">
    <property type="entry name" value="MerR_1"/>
    <property type="match status" value="1"/>
</dbReference>
<dbReference type="PANTHER" id="PTHR30204:SF97">
    <property type="entry name" value="MERR FAMILY REGULATORY PROTEIN"/>
    <property type="match status" value="1"/>
</dbReference>
<feature type="domain" description="HTH merR-type" evidence="2">
    <location>
        <begin position="1"/>
        <end position="71"/>
    </location>
</feature>
<dbReference type="GO" id="GO:0003700">
    <property type="term" value="F:DNA-binding transcription factor activity"/>
    <property type="evidence" value="ECO:0007669"/>
    <property type="project" value="InterPro"/>
</dbReference>
<gene>
    <name evidence="3" type="ORF">BFG57_06910</name>
</gene>
<dbReference type="GO" id="GO:0003677">
    <property type="term" value="F:DNA binding"/>
    <property type="evidence" value="ECO:0007669"/>
    <property type="project" value="UniProtKB-KW"/>
</dbReference>
<organism evidence="3 4">
    <name type="scientific">Bacillus solimangrovi</name>
    <dbReference type="NCBI Taxonomy" id="1305675"/>
    <lineage>
        <taxon>Bacteria</taxon>
        <taxon>Bacillati</taxon>
        <taxon>Bacillota</taxon>
        <taxon>Bacilli</taxon>
        <taxon>Bacillales</taxon>
        <taxon>Bacillaceae</taxon>
        <taxon>Bacillus</taxon>
    </lineage>
</organism>
<dbReference type="SUPFAM" id="SSF55136">
    <property type="entry name" value="Probable bacterial effector-binding domain"/>
    <property type="match status" value="1"/>
</dbReference>
<evidence type="ECO:0000259" key="2">
    <source>
        <dbReference type="PROSITE" id="PS50937"/>
    </source>
</evidence>
<evidence type="ECO:0000256" key="1">
    <source>
        <dbReference type="ARBA" id="ARBA00023125"/>
    </source>
</evidence>
<evidence type="ECO:0000313" key="3">
    <source>
        <dbReference type="EMBL" id="OEH91094.1"/>
    </source>
</evidence>
<accession>A0A1E5LAH7</accession>
<dbReference type="PROSITE" id="PS50937">
    <property type="entry name" value="HTH_MERR_2"/>
    <property type="match status" value="1"/>
</dbReference>